<name>A0A1W5D9Z1_9LECA</name>
<dbReference type="InterPro" id="IPR036397">
    <property type="entry name" value="RNaseH_sf"/>
</dbReference>
<dbReference type="AlphaFoldDB" id="A0A1W5D9Z1"/>
<dbReference type="PANTHER" id="PTHR11439:SF483">
    <property type="entry name" value="PEPTIDE SYNTHASE GLIP-LIKE, PUTATIVE (AFU_ORTHOLOGUE AFUA_3G12920)-RELATED"/>
    <property type="match status" value="1"/>
</dbReference>
<proteinExistence type="predicted"/>
<dbReference type="Gene3D" id="3.30.420.10">
    <property type="entry name" value="Ribonuclease H-like superfamily/Ribonuclease H"/>
    <property type="match status" value="1"/>
</dbReference>
<dbReference type="CDD" id="cd09272">
    <property type="entry name" value="RNase_HI_RT_Ty1"/>
    <property type="match status" value="1"/>
</dbReference>
<sequence>MLAGGAISYKSGRQPIVTLSSTEAEYVALTLAAKEAIAVNRLLKELHNLHLPKDGPVKIFEDNQPAIDLTKRPASSNGRTKHIKLRWHYIRQEIDRGTVKVTWISINN</sequence>
<evidence type="ECO:0000313" key="1">
    <source>
        <dbReference type="EMBL" id="SLM39752.1"/>
    </source>
</evidence>
<evidence type="ECO:0000313" key="2">
    <source>
        <dbReference type="Proteomes" id="UP000192927"/>
    </source>
</evidence>
<reference evidence="2" key="1">
    <citation type="submission" date="2017-03" db="EMBL/GenBank/DDBJ databases">
        <authorList>
            <person name="Sharma R."/>
            <person name="Thines M."/>
        </authorList>
    </citation>
    <scope>NUCLEOTIDE SEQUENCE [LARGE SCALE GENOMIC DNA]</scope>
</reference>
<dbReference type="Proteomes" id="UP000192927">
    <property type="component" value="Unassembled WGS sequence"/>
</dbReference>
<dbReference type="GO" id="GO:0003676">
    <property type="term" value="F:nucleic acid binding"/>
    <property type="evidence" value="ECO:0007669"/>
    <property type="project" value="InterPro"/>
</dbReference>
<accession>A0A1W5D9Z1</accession>
<dbReference type="PANTHER" id="PTHR11439">
    <property type="entry name" value="GAG-POL-RELATED RETROTRANSPOSON"/>
    <property type="match status" value="1"/>
</dbReference>
<protein>
    <submittedName>
        <fullName evidence="1">Ribonuclease H-like domain</fullName>
    </submittedName>
</protein>
<dbReference type="EMBL" id="FWEW01003546">
    <property type="protein sequence ID" value="SLM39752.1"/>
    <property type="molecule type" value="Genomic_DNA"/>
</dbReference>
<organism evidence="1 2">
    <name type="scientific">Lasallia pustulata</name>
    <dbReference type="NCBI Taxonomy" id="136370"/>
    <lineage>
        <taxon>Eukaryota</taxon>
        <taxon>Fungi</taxon>
        <taxon>Dikarya</taxon>
        <taxon>Ascomycota</taxon>
        <taxon>Pezizomycotina</taxon>
        <taxon>Lecanoromycetes</taxon>
        <taxon>OSLEUM clade</taxon>
        <taxon>Umbilicariomycetidae</taxon>
        <taxon>Umbilicariales</taxon>
        <taxon>Umbilicariaceae</taxon>
        <taxon>Lasallia</taxon>
    </lineage>
</organism>
<keyword evidence="2" id="KW-1185">Reference proteome</keyword>